<dbReference type="PANTHER" id="PTHR24409">
    <property type="entry name" value="ZINC FINGER PROTEIN 142"/>
    <property type="match status" value="1"/>
</dbReference>
<feature type="domain" description="C2H2-type" evidence="6">
    <location>
        <begin position="233"/>
        <end position="255"/>
    </location>
</feature>
<gene>
    <name evidence="7" type="ORF">L9F63_012183</name>
</gene>
<keyword evidence="2" id="KW-0677">Repeat</keyword>
<dbReference type="GO" id="GO:0008270">
    <property type="term" value="F:zinc ion binding"/>
    <property type="evidence" value="ECO:0007669"/>
    <property type="project" value="UniProtKB-KW"/>
</dbReference>
<reference evidence="7" key="2">
    <citation type="submission" date="2023-05" db="EMBL/GenBank/DDBJ databases">
        <authorList>
            <person name="Fouks B."/>
        </authorList>
    </citation>
    <scope>NUCLEOTIDE SEQUENCE</scope>
    <source>
        <strain evidence="7">Stay&amp;Tobe</strain>
        <tissue evidence="7">Testes</tissue>
    </source>
</reference>
<feature type="domain" description="C2H2-type" evidence="6">
    <location>
        <begin position="325"/>
        <end position="349"/>
    </location>
</feature>
<name>A0AAD8EP62_DIPPU</name>
<feature type="non-terminal residue" evidence="7">
    <location>
        <position position="1"/>
    </location>
</feature>
<keyword evidence="1" id="KW-0479">Metal-binding</keyword>
<evidence type="ECO:0000256" key="4">
    <source>
        <dbReference type="ARBA" id="ARBA00022833"/>
    </source>
</evidence>
<evidence type="ECO:0000313" key="8">
    <source>
        <dbReference type="Proteomes" id="UP001233999"/>
    </source>
</evidence>
<dbReference type="GO" id="GO:0000977">
    <property type="term" value="F:RNA polymerase II transcription regulatory region sequence-specific DNA binding"/>
    <property type="evidence" value="ECO:0007669"/>
    <property type="project" value="TreeGrafter"/>
</dbReference>
<dbReference type="InterPro" id="IPR013087">
    <property type="entry name" value="Znf_C2H2_type"/>
</dbReference>
<keyword evidence="4" id="KW-0862">Zinc</keyword>
<comment type="caution">
    <text evidence="7">The sequence shown here is derived from an EMBL/GenBank/DDBJ whole genome shotgun (WGS) entry which is preliminary data.</text>
</comment>
<proteinExistence type="predicted"/>
<dbReference type="AlphaFoldDB" id="A0AAD8EP62"/>
<dbReference type="GO" id="GO:0000981">
    <property type="term" value="F:DNA-binding transcription factor activity, RNA polymerase II-specific"/>
    <property type="evidence" value="ECO:0007669"/>
    <property type="project" value="TreeGrafter"/>
</dbReference>
<reference evidence="7" key="1">
    <citation type="journal article" date="2023" name="IScience">
        <title>Live-bearing cockroach genome reveals convergent evolutionary mechanisms linked to viviparity in insects and beyond.</title>
        <authorList>
            <person name="Fouks B."/>
            <person name="Harrison M.C."/>
            <person name="Mikhailova A.A."/>
            <person name="Marchal E."/>
            <person name="English S."/>
            <person name="Carruthers M."/>
            <person name="Jennings E.C."/>
            <person name="Chiamaka E.L."/>
            <person name="Frigard R.A."/>
            <person name="Pippel M."/>
            <person name="Attardo G.M."/>
            <person name="Benoit J.B."/>
            <person name="Bornberg-Bauer E."/>
            <person name="Tobe S.S."/>
        </authorList>
    </citation>
    <scope>NUCLEOTIDE SEQUENCE</scope>
    <source>
        <strain evidence="7">Stay&amp;Tobe</strain>
    </source>
</reference>
<feature type="domain" description="C2H2-type" evidence="6">
    <location>
        <begin position="105"/>
        <end position="132"/>
    </location>
</feature>
<evidence type="ECO:0000259" key="6">
    <source>
        <dbReference type="PROSITE" id="PS50157"/>
    </source>
</evidence>
<evidence type="ECO:0000256" key="5">
    <source>
        <dbReference type="PROSITE-ProRule" id="PRU00042"/>
    </source>
</evidence>
<feature type="domain" description="C2H2-type" evidence="6">
    <location>
        <begin position="519"/>
        <end position="546"/>
    </location>
</feature>
<organism evidence="7 8">
    <name type="scientific">Diploptera punctata</name>
    <name type="common">Pacific beetle cockroach</name>
    <dbReference type="NCBI Taxonomy" id="6984"/>
    <lineage>
        <taxon>Eukaryota</taxon>
        <taxon>Metazoa</taxon>
        <taxon>Ecdysozoa</taxon>
        <taxon>Arthropoda</taxon>
        <taxon>Hexapoda</taxon>
        <taxon>Insecta</taxon>
        <taxon>Pterygota</taxon>
        <taxon>Neoptera</taxon>
        <taxon>Polyneoptera</taxon>
        <taxon>Dictyoptera</taxon>
        <taxon>Blattodea</taxon>
        <taxon>Blaberoidea</taxon>
        <taxon>Blaberidae</taxon>
        <taxon>Diplopterinae</taxon>
        <taxon>Diploptera</taxon>
    </lineage>
</organism>
<protein>
    <recommendedName>
        <fullName evidence="6">C2H2-type domain-containing protein</fullName>
    </recommendedName>
</protein>
<dbReference type="Proteomes" id="UP001233999">
    <property type="component" value="Unassembled WGS sequence"/>
</dbReference>
<keyword evidence="8" id="KW-1185">Reference proteome</keyword>
<dbReference type="PANTHER" id="PTHR24409:SF434">
    <property type="entry name" value="FI01124P-RELATED"/>
    <property type="match status" value="1"/>
</dbReference>
<feature type="domain" description="C2H2-type" evidence="6">
    <location>
        <begin position="204"/>
        <end position="231"/>
    </location>
</feature>
<dbReference type="InterPro" id="IPR036236">
    <property type="entry name" value="Znf_C2H2_sf"/>
</dbReference>
<dbReference type="SMART" id="SM00355">
    <property type="entry name" value="ZnF_C2H2"/>
    <property type="match status" value="11"/>
</dbReference>
<feature type="domain" description="C2H2-type" evidence="6">
    <location>
        <begin position="391"/>
        <end position="418"/>
    </location>
</feature>
<dbReference type="PROSITE" id="PS50157">
    <property type="entry name" value="ZINC_FINGER_C2H2_2"/>
    <property type="match status" value="8"/>
</dbReference>
<accession>A0AAD8EP62</accession>
<dbReference type="GO" id="GO:0005634">
    <property type="term" value="C:nucleus"/>
    <property type="evidence" value="ECO:0007669"/>
    <property type="project" value="TreeGrafter"/>
</dbReference>
<dbReference type="Pfam" id="PF00096">
    <property type="entry name" value="zf-C2H2"/>
    <property type="match status" value="5"/>
</dbReference>
<sequence length="579" mass="68239">MIGFAGFENNVPNSNMLDLDSTYECQRRIYVCVRCGKMYSHERSLKTHIRLECGKEPHIFIFVGSFFMNYRHMGLGNYELEDYSTEQTGMARALKKRRYSDIGEFECPKCLKKYGYFRTLRRHLRLECGKEPQLKCPYCPKLMIHKANLKQHIFQDTSFATRPRCLQEACVILLPQEEEYEICHNSQHLNKSSKKGQHNNKNQVNCPLCGKLYRWRSNMLRHRRQECGKEPQYQCPYCLKKTKQKGNLMMHIKGHMFLSILVSKDFSLYTSLNLIGKNIPQQIFQSKQKIEEPGAYICSGCGKLYKWRTSMLKHKRQECGKEPQFQCPYCPKKTKQKGNLMQHIKSIHATFEGFMVYDVYSITSIFSQITTDREDMQLLFPPTQQQSAGDHVCTKCGRRYRQYSSLWRHYTYECGKDPQFQCPFCPHRATQKVSLKKHICCRHPESKLTELEIREKIWIQISKTKSSVLCCRYSRNVEIKVNWFLSTWCSTENLEVLLPSGRTVSRRSLLSYSNKPELFPCTTCGKVYQWKKTLLRHVRHECGKGPQFQCPYCPQRTTQKNSLKNHILHRRRDSSTLSF</sequence>
<dbReference type="EMBL" id="JASPKZ010001960">
    <property type="protein sequence ID" value="KAJ9596802.1"/>
    <property type="molecule type" value="Genomic_DNA"/>
</dbReference>
<evidence type="ECO:0000256" key="1">
    <source>
        <dbReference type="ARBA" id="ARBA00022723"/>
    </source>
</evidence>
<feature type="domain" description="C2H2-type" evidence="6">
    <location>
        <begin position="296"/>
        <end position="323"/>
    </location>
</feature>
<evidence type="ECO:0000256" key="3">
    <source>
        <dbReference type="ARBA" id="ARBA00022771"/>
    </source>
</evidence>
<keyword evidence="3 5" id="KW-0863">Zinc-finger</keyword>
<dbReference type="Gene3D" id="3.30.160.60">
    <property type="entry name" value="Classic Zinc Finger"/>
    <property type="match status" value="6"/>
</dbReference>
<evidence type="ECO:0000256" key="2">
    <source>
        <dbReference type="ARBA" id="ARBA00022737"/>
    </source>
</evidence>
<dbReference type="SUPFAM" id="SSF57667">
    <property type="entry name" value="beta-beta-alpha zinc fingers"/>
    <property type="match status" value="5"/>
</dbReference>
<feature type="domain" description="C2H2-type" evidence="6">
    <location>
        <begin position="30"/>
        <end position="57"/>
    </location>
</feature>
<evidence type="ECO:0000313" key="7">
    <source>
        <dbReference type="EMBL" id="KAJ9596802.1"/>
    </source>
</evidence>